<dbReference type="RefSeq" id="WP_188990260.1">
    <property type="nucleotide sequence ID" value="NZ_BMHP01000001.1"/>
</dbReference>
<evidence type="ECO:0000313" key="2">
    <source>
        <dbReference type="Proteomes" id="UP000612456"/>
    </source>
</evidence>
<protein>
    <submittedName>
        <fullName evidence="1">Uncharacterized protein</fullName>
    </submittedName>
</protein>
<sequence>MNKELVKFLLILNKLLIISRYKINETNVLSTLNLIQKKSVHLMNGREEAIEQLIEEALLIDGKIILDIENQYSSSYNEILSETQCNTIFQYLQLINVVIEEIKALILLNKYQRAFELVDAIHCLPEMLIQKNWNAREYWEVFIHPYREKWDSSFLFEMENTDIK</sequence>
<dbReference type="Proteomes" id="UP000612456">
    <property type="component" value="Unassembled WGS sequence"/>
</dbReference>
<reference evidence="1" key="1">
    <citation type="journal article" date="2014" name="Int. J. Syst. Evol. Microbiol.">
        <title>Complete genome sequence of Corynebacterium casei LMG S-19264T (=DSM 44701T), isolated from a smear-ripened cheese.</title>
        <authorList>
            <consortium name="US DOE Joint Genome Institute (JGI-PGF)"/>
            <person name="Walter F."/>
            <person name="Albersmeier A."/>
            <person name="Kalinowski J."/>
            <person name="Ruckert C."/>
        </authorList>
    </citation>
    <scope>NUCLEOTIDE SEQUENCE</scope>
    <source>
        <strain evidence="1">CGMCC 1.15178</strain>
    </source>
</reference>
<dbReference type="EMBL" id="BMHP01000001">
    <property type="protein sequence ID" value="GGD56788.1"/>
    <property type="molecule type" value="Genomic_DNA"/>
</dbReference>
<evidence type="ECO:0000313" key="1">
    <source>
        <dbReference type="EMBL" id="GGD56788.1"/>
    </source>
</evidence>
<dbReference type="AlphaFoldDB" id="A0A916YQN5"/>
<accession>A0A916YQN5</accession>
<keyword evidence="2" id="KW-1185">Reference proteome</keyword>
<comment type="caution">
    <text evidence="1">The sequence shown here is derived from an EMBL/GenBank/DDBJ whole genome shotgun (WGS) entry which is preliminary data.</text>
</comment>
<reference evidence="1" key="2">
    <citation type="submission" date="2020-09" db="EMBL/GenBank/DDBJ databases">
        <authorList>
            <person name="Sun Q."/>
            <person name="Zhou Y."/>
        </authorList>
    </citation>
    <scope>NUCLEOTIDE SEQUENCE</scope>
    <source>
        <strain evidence="1">CGMCC 1.15178</strain>
    </source>
</reference>
<proteinExistence type="predicted"/>
<organism evidence="1 2">
    <name type="scientific">Paenibacillus nasutitermitis</name>
    <dbReference type="NCBI Taxonomy" id="1652958"/>
    <lineage>
        <taxon>Bacteria</taxon>
        <taxon>Bacillati</taxon>
        <taxon>Bacillota</taxon>
        <taxon>Bacilli</taxon>
        <taxon>Bacillales</taxon>
        <taxon>Paenibacillaceae</taxon>
        <taxon>Paenibacillus</taxon>
    </lineage>
</organism>
<name>A0A916YQN5_9BACL</name>
<gene>
    <name evidence="1" type="ORF">GCM10010911_13160</name>
</gene>